<reference evidence="2" key="2">
    <citation type="submission" date="2023-04" db="EMBL/GenBank/DDBJ databases">
        <authorList>
            <person name="Bruccoleri R.E."/>
            <person name="Oakeley E.J."/>
            <person name="Faust A.-M."/>
            <person name="Dessus-Babus S."/>
            <person name="Altorfer M."/>
            <person name="Burckhardt D."/>
            <person name="Oertli M."/>
            <person name="Naumann U."/>
            <person name="Petersen F."/>
            <person name="Wong J."/>
        </authorList>
    </citation>
    <scope>NUCLEOTIDE SEQUENCE</scope>
    <source>
        <strain evidence="2">GSM-AAB239-AS_SAM_17_03QT</strain>
        <tissue evidence="2">Leaf</tissue>
    </source>
</reference>
<organism evidence="2 3">
    <name type="scientific">Iris pallida</name>
    <name type="common">Sweet iris</name>
    <dbReference type="NCBI Taxonomy" id="29817"/>
    <lineage>
        <taxon>Eukaryota</taxon>
        <taxon>Viridiplantae</taxon>
        <taxon>Streptophyta</taxon>
        <taxon>Embryophyta</taxon>
        <taxon>Tracheophyta</taxon>
        <taxon>Spermatophyta</taxon>
        <taxon>Magnoliopsida</taxon>
        <taxon>Liliopsida</taxon>
        <taxon>Asparagales</taxon>
        <taxon>Iridaceae</taxon>
        <taxon>Iridoideae</taxon>
        <taxon>Irideae</taxon>
        <taxon>Iris</taxon>
    </lineage>
</organism>
<evidence type="ECO:0000256" key="1">
    <source>
        <dbReference type="SAM" id="MobiDB-lite"/>
    </source>
</evidence>
<protein>
    <submittedName>
        <fullName evidence="2">Uncharacterized protein</fullName>
    </submittedName>
</protein>
<comment type="caution">
    <text evidence="2">The sequence shown here is derived from an EMBL/GenBank/DDBJ whole genome shotgun (WGS) entry which is preliminary data.</text>
</comment>
<dbReference type="Proteomes" id="UP001140949">
    <property type="component" value="Unassembled WGS sequence"/>
</dbReference>
<name>A0AAX6ES93_IRIPA</name>
<evidence type="ECO:0000313" key="2">
    <source>
        <dbReference type="EMBL" id="KAJ6807057.1"/>
    </source>
</evidence>
<gene>
    <name evidence="2" type="ORF">M6B38_106675</name>
</gene>
<evidence type="ECO:0000313" key="3">
    <source>
        <dbReference type="Proteomes" id="UP001140949"/>
    </source>
</evidence>
<feature type="region of interest" description="Disordered" evidence="1">
    <location>
        <begin position="26"/>
        <end position="51"/>
    </location>
</feature>
<dbReference type="EMBL" id="JANAVB010034241">
    <property type="protein sequence ID" value="KAJ6807057.1"/>
    <property type="molecule type" value="Genomic_DNA"/>
</dbReference>
<proteinExistence type="predicted"/>
<sequence>MAGENGGGQASGDVNFGYSAKTNKIGVSGWSKGNEVGNVSNTGVGERNEVTTTGLRRPGSWIFRQVVRLNRTYAGHSIPILHDVRAYMLDRVDNK</sequence>
<accession>A0AAX6ES93</accession>
<reference evidence="2" key="1">
    <citation type="journal article" date="2023" name="GigaByte">
        <title>Genome assembly of the bearded iris, Iris pallida Lam.</title>
        <authorList>
            <person name="Bruccoleri R.E."/>
            <person name="Oakeley E.J."/>
            <person name="Faust A.M.E."/>
            <person name="Altorfer M."/>
            <person name="Dessus-Babus S."/>
            <person name="Burckhardt D."/>
            <person name="Oertli M."/>
            <person name="Naumann U."/>
            <person name="Petersen F."/>
            <person name="Wong J."/>
        </authorList>
    </citation>
    <scope>NUCLEOTIDE SEQUENCE</scope>
    <source>
        <strain evidence="2">GSM-AAB239-AS_SAM_17_03QT</strain>
    </source>
</reference>
<keyword evidence="3" id="KW-1185">Reference proteome</keyword>
<dbReference type="AlphaFoldDB" id="A0AAX6ES93"/>